<dbReference type="Pfam" id="PF08479">
    <property type="entry name" value="POTRA_2"/>
    <property type="match status" value="1"/>
</dbReference>
<dbReference type="EMBL" id="JAHHIF010000058">
    <property type="protein sequence ID" value="MBW4548274.1"/>
    <property type="molecule type" value="Genomic_DNA"/>
</dbReference>
<evidence type="ECO:0000313" key="9">
    <source>
        <dbReference type="Proteomes" id="UP000753908"/>
    </source>
</evidence>
<reference evidence="8" key="1">
    <citation type="submission" date="2021-05" db="EMBL/GenBank/DDBJ databases">
        <authorList>
            <person name="Pietrasiak N."/>
            <person name="Ward R."/>
            <person name="Stajich J.E."/>
            <person name="Kurbessoian T."/>
        </authorList>
    </citation>
    <scope>NUCLEOTIDE SEQUENCE</scope>
    <source>
        <strain evidence="8">CPER-KK1</strain>
    </source>
</reference>
<dbReference type="InterPro" id="IPR010827">
    <property type="entry name" value="BamA/TamA_POTRA"/>
</dbReference>
<dbReference type="Gene3D" id="2.40.160.50">
    <property type="entry name" value="membrane protein fhac: a member of the omp85/tpsb transporter family"/>
    <property type="match status" value="1"/>
</dbReference>
<evidence type="ECO:0000256" key="1">
    <source>
        <dbReference type="ARBA" id="ARBA00004370"/>
    </source>
</evidence>
<name>A0A951PSV0_9CYAN</name>
<dbReference type="GO" id="GO:0019867">
    <property type="term" value="C:outer membrane"/>
    <property type="evidence" value="ECO:0007669"/>
    <property type="project" value="InterPro"/>
</dbReference>
<dbReference type="InterPro" id="IPR000184">
    <property type="entry name" value="Bac_surfAg_D15"/>
</dbReference>
<dbReference type="PANTHER" id="PTHR12815">
    <property type="entry name" value="SORTING AND ASSEMBLY MACHINERY SAMM50 PROTEIN FAMILY MEMBER"/>
    <property type="match status" value="1"/>
</dbReference>
<dbReference type="Proteomes" id="UP000753908">
    <property type="component" value="Unassembled WGS sequence"/>
</dbReference>
<evidence type="ECO:0000256" key="4">
    <source>
        <dbReference type="ARBA" id="ARBA00023136"/>
    </source>
</evidence>
<keyword evidence="3" id="KW-0732">Signal</keyword>
<dbReference type="PANTHER" id="PTHR12815:SF47">
    <property type="entry name" value="TRANSLOCATION AND ASSEMBLY MODULE SUBUNIT TAMA"/>
    <property type="match status" value="1"/>
</dbReference>
<dbReference type="Pfam" id="PF07244">
    <property type="entry name" value="POTRA"/>
    <property type="match status" value="1"/>
</dbReference>
<sequence length="723" mass="76390">MLNRAVAISTLALLAAGELNHQAIASPDVVSSTPEPAARSYVVPVEASPAPQPSTAVASPEVVVTPEFAQITQTPVSATASDLPIQSTPILAQSTRANTNVVVTTTPASTQPTRTPVNSINPPSGTTTTSTTINTQAQATQTPARAVVSNDLAVTAVDVQVRGVTQELQQVVLNTIGTRAGGSTSQSQLDSDVAAILNTGLFANARVSTSQSQDGLSVVYQVEPVILRSLQLSGNQVLTPAVANDFFKSQIGQPISPTAMRQGIQQLSKWYTDNGYTLAQVLDAQPSRNGVVTIAVAEGVIGDINVRFLDKEGKPAEGRTREDFIRSELKLQPGQIFRVDVARQDLQQLYQLGLFDNANVALNGDARNVDVTYELTERPARGVNVGGGYSGSTGVFGTISYKDQNLGGINQQLGLNVQASGRDLQFNGNFTDPYRASNQDKPGYSVDVFRRRSVSTVFDDNFANDIEAEDYDEPNQGQFGAGVRLSKPIDDWQASVGLNYTRTSIRDDDGNIISVDALGKPLSFSGTGIDDLITVSAGVTKDQRNNPVNPTQGSVLSLSTEQSIPVGNGNIFMNRLQANYSQYTPVDLLGGDKPEVLAFNVQGGTTIGDLPPYQAFNLGGINSVRGYGTGDVGSGRTYVLASAEYRVPLFNPVGAVLFADFASDLGTGDTVPGEPGIVRGKPGTGFGYGAGLRVDSPIGIIRADYGFTDQGDSQLQFGIGQRF</sequence>
<reference evidence="8" key="2">
    <citation type="journal article" date="2022" name="Microbiol. Resour. Announc.">
        <title>Metagenome Sequencing to Explore Phylogenomics of Terrestrial Cyanobacteria.</title>
        <authorList>
            <person name="Ward R.D."/>
            <person name="Stajich J.E."/>
            <person name="Johansen J.R."/>
            <person name="Huntemann M."/>
            <person name="Clum A."/>
            <person name="Foster B."/>
            <person name="Foster B."/>
            <person name="Roux S."/>
            <person name="Palaniappan K."/>
            <person name="Varghese N."/>
            <person name="Mukherjee S."/>
            <person name="Reddy T.B.K."/>
            <person name="Daum C."/>
            <person name="Copeland A."/>
            <person name="Chen I.A."/>
            <person name="Ivanova N.N."/>
            <person name="Kyrpides N.C."/>
            <person name="Shapiro N."/>
            <person name="Eloe-Fadrosh E.A."/>
            <person name="Pietrasiak N."/>
        </authorList>
    </citation>
    <scope>NUCLEOTIDE SEQUENCE</scope>
    <source>
        <strain evidence="8">CPER-KK1</strain>
    </source>
</reference>
<evidence type="ECO:0000313" key="8">
    <source>
        <dbReference type="EMBL" id="MBW4548274.1"/>
    </source>
</evidence>
<dbReference type="InterPro" id="IPR034746">
    <property type="entry name" value="POTRA"/>
</dbReference>
<protein>
    <submittedName>
        <fullName evidence="8">BamA/TamA family outer membrane protein</fullName>
    </submittedName>
</protein>
<dbReference type="PROSITE" id="PS51779">
    <property type="entry name" value="POTRA"/>
    <property type="match status" value="1"/>
</dbReference>
<dbReference type="AlphaFoldDB" id="A0A951PSV0"/>
<keyword evidence="4" id="KW-0472">Membrane</keyword>
<evidence type="ECO:0000256" key="3">
    <source>
        <dbReference type="ARBA" id="ARBA00022729"/>
    </source>
</evidence>
<gene>
    <name evidence="8" type="ORF">KME25_28105</name>
</gene>
<evidence type="ECO:0000256" key="5">
    <source>
        <dbReference type="ARBA" id="ARBA00023237"/>
    </source>
</evidence>
<dbReference type="InterPro" id="IPR013686">
    <property type="entry name" value="Polypept-transport_assoc_ShlB"/>
</dbReference>
<keyword evidence="5" id="KW-0998">Cell outer membrane</keyword>
<dbReference type="Pfam" id="PF01103">
    <property type="entry name" value="Omp85"/>
    <property type="match status" value="1"/>
</dbReference>
<feature type="region of interest" description="Disordered" evidence="6">
    <location>
        <begin position="106"/>
        <end position="140"/>
    </location>
</feature>
<keyword evidence="2" id="KW-0812">Transmembrane</keyword>
<dbReference type="InterPro" id="IPR039910">
    <property type="entry name" value="D15-like"/>
</dbReference>
<comment type="subcellular location">
    <subcellularLocation>
        <location evidence="1">Membrane</location>
    </subcellularLocation>
</comment>
<evidence type="ECO:0000259" key="7">
    <source>
        <dbReference type="PROSITE" id="PS51779"/>
    </source>
</evidence>
<accession>A0A951PSV0</accession>
<organism evidence="8 9">
    <name type="scientific">Symplocastrum torsivum CPER-KK1</name>
    <dbReference type="NCBI Taxonomy" id="450513"/>
    <lineage>
        <taxon>Bacteria</taxon>
        <taxon>Bacillati</taxon>
        <taxon>Cyanobacteriota</taxon>
        <taxon>Cyanophyceae</taxon>
        <taxon>Oscillatoriophycideae</taxon>
        <taxon>Oscillatoriales</taxon>
        <taxon>Microcoleaceae</taxon>
        <taxon>Symplocastrum</taxon>
    </lineage>
</organism>
<evidence type="ECO:0000256" key="6">
    <source>
        <dbReference type="SAM" id="MobiDB-lite"/>
    </source>
</evidence>
<feature type="domain" description="POTRA" evidence="7">
    <location>
        <begin position="225"/>
        <end position="299"/>
    </location>
</feature>
<evidence type="ECO:0000256" key="2">
    <source>
        <dbReference type="ARBA" id="ARBA00022692"/>
    </source>
</evidence>
<dbReference type="Gene3D" id="3.10.20.310">
    <property type="entry name" value="membrane protein fhac"/>
    <property type="match status" value="3"/>
</dbReference>
<proteinExistence type="predicted"/>
<comment type="caution">
    <text evidence="8">The sequence shown here is derived from an EMBL/GenBank/DDBJ whole genome shotgun (WGS) entry which is preliminary data.</text>
</comment>